<proteinExistence type="predicted"/>
<evidence type="ECO:0000259" key="3">
    <source>
        <dbReference type="Pfam" id="PF11258"/>
    </source>
</evidence>
<dbReference type="InterPro" id="IPR021416">
    <property type="entry name" value="DUF3048_N"/>
</dbReference>
<feature type="chain" id="PRO_5038658113" evidence="2">
    <location>
        <begin position="28"/>
        <end position="367"/>
    </location>
</feature>
<name>A0A9D1N3S6_9FIRM</name>
<dbReference type="InterPro" id="IPR035328">
    <property type="entry name" value="DUF3048_C"/>
</dbReference>
<dbReference type="Pfam" id="PF11258">
    <property type="entry name" value="DUF3048"/>
    <property type="match status" value="1"/>
</dbReference>
<dbReference type="AlphaFoldDB" id="A0A9D1N3S6"/>
<feature type="compositionally biased region" description="Low complexity" evidence="1">
    <location>
        <begin position="39"/>
        <end position="49"/>
    </location>
</feature>
<dbReference type="Pfam" id="PF17479">
    <property type="entry name" value="DUF3048_C"/>
    <property type="match status" value="1"/>
</dbReference>
<dbReference type="EMBL" id="DVNZ01000171">
    <property type="protein sequence ID" value="HIU94589.1"/>
    <property type="molecule type" value="Genomic_DNA"/>
</dbReference>
<accession>A0A9D1N3S6</accession>
<feature type="region of interest" description="Disordered" evidence="1">
    <location>
        <begin position="30"/>
        <end position="71"/>
    </location>
</feature>
<dbReference type="PROSITE" id="PS51257">
    <property type="entry name" value="PROKAR_LIPOPROTEIN"/>
    <property type="match status" value="1"/>
</dbReference>
<reference evidence="5" key="2">
    <citation type="journal article" date="2021" name="PeerJ">
        <title>Extensive microbial diversity within the chicken gut microbiome revealed by metagenomics and culture.</title>
        <authorList>
            <person name="Gilroy R."/>
            <person name="Ravi A."/>
            <person name="Getino M."/>
            <person name="Pursley I."/>
            <person name="Horton D.L."/>
            <person name="Alikhan N.F."/>
            <person name="Baker D."/>
            <person name="Gharbi K."/>
            <person name="Hall N."/>
            <person name="Watson M."/>
            <person name="Adriaenssens E.M."/>
            <person name="Foster-Nyarko E."/>
            <person name="Jarju S."/>
            <person name="Secka A."/>
            <person name="Antonio M."/>
            <person name="Oren A."/>
            <person name="Chaudhuri R.R."/>
            <person name="La Ragione R."/>
            <person name="Hildebrand F."/>
            <person name="Pallen M.J."/>
        </authorList>
    </citation>
    <scope>NUCLEOTIDE SEQUENCE</scope>
    <source>
        <strain evidence="5">ChiGjej2B2-16831</strain>
    </source>
</reference>
<evidence type="ECO:0000256" key="2">
    <source>
        <dbReference type="SAM" id="SignalP"/>
    </source>
</evidence>
<dbReference type="Gene3D" id="3.50.90.10">
    <property type="entry name" value="YerB-like"/>
    <property type="match status" value="1"/>
</dbReference>
<sequence>MKRILTIALALLCALAAACGGAPQQDAAEPTAQEMQLVTATEAPAAATPEPTPEPTAAPTPEPERSSTSGKILSGSEVYRPAIVSIENAAGARPQTGLMEADIVYEFLVESNITRFQALYSDSVPTLVGPVRSARYYFIDLQQEWNGLYAHIGYTGLSGRYSRGWSDCPIHLSGGEWFDRIEKQGVSSVHSMYLYLADAIANEYGDHAPERQERFLFGEGVSYPDAQQVSRVDVPFTGSTDLYYTFDAASGRMLRFQDGKAFESLSGNDQSVREQVAVTNLIIQHCDYGLVPADLQPGENKGRRTVELTGTGACEYIINGRLLTGTWERETLEDYTRYYLDDGSLVTLEAGNTWIEVIPTSAEIVVS</sequence>
<evidence type="ECO:0000313" key="5">
    <source>
        <dbReference type="EMBL" id="HIU94589.1"/>
    </source>
</evidence>
<feature type="signal peptide" evidence="2">
    <location>
        <begin position="1"/>
        <end position="27"/>
    </location>
</feature>
<evidence type="ECO:0000313" key="6">
    <source>
        <dbReference type="Proteomes" id="UP000824128"/>
    </source>
</evidence>
<comment type="caution">
    <text evidence="5">The sequence shown here is derived from an EMBL/GenBank/DDBJ whole genome shotgun (WGS) entry which is preliminary data.</text>
</comment>
<reference evidence="5" key="1">
    <citation type="submission" date="2020-10" db="EMBL/GenBank/DDBJ databases">
        <authorList>
            <person name="Gilroy R."/>
        </authorList>
    </citation>
    <scope>NUCLEOTIDE SEQUENCE</scope>
    <source>
        <strain evidence="5">ChiGjej2B2-16831</strain>
    </source>
</reference>
<gene>
    <name evidence="5" type="ORF">IAD24_05450</name>
</gene>
<feature type="domain" description="DUF3048" evidence="4">
    <location>
        <begin position="232"/>
        <end position="355"/>
    </location>
</feature>
<keyword evidence="2" id="KW-0732">Signal</keyword>
<dbReference type="SUPFAM" id="SSF159774">
    <property type="entry name" value="YerB-like"/>
    <property type="match status" value="1"/>
</dbReference>
<dbReference type="InterPro" id="IPR023158">
    <property type="entry name" value="YerB-like_sf"/>
</dbReference>
<feature type="compositionally biased region" description="Pro residues" evidence="1">
    <location>
        <begin position="50"/>
        <end position="61"/>
    </location>
</feature>
<feature type="domain" description="DUF3048" evidence="3">
    <location>
        <begin position="77"/>
        <end position="155"/>
    </location>
</feature>
<dbReference type="Proteomes" id="UP000824128">
    <property type="component" value="Unassembled WGS sequence"/>
</dbReference>
<evidence type="ECO:0000259" key="4">
    <source>
        <dbReference type="Pfam" id="PF17479"/>
    </source>
</evidence>
<protein>
    <submittedName>
        <fullName evidence="5">DUF3048 domain-containing protein</fullName>
    </submittedName>
</protein>
<organism evidence="5 6">
    <name type="scientific">Candidatus Aphodomorpha intestinavium</name>
    <dbReference type="NCBI Taxonomy" id="2840672"/>
    <lineage>
        <taxon>Bacteria</taxon>
        <taxon>Bacillati</taxon>
        <taxon>Bacillota</taxon>
        <taxon>Clostridia</taxon>
        <taxon>Eubacteriales</taxon>
        <taxon>Candidatus Aphodomorpha</taxon>
    </lineage>
</organism>
<evidence type="ECO:0000256" key="1">
    <source>
        <dbReference type="SAM" id="MobiDB-lite"/>
    </source>
</evidence>